<dbReference type="InterPro" id="IPR029028">
    <property type="entry name" value="Alpha/beta_knot_MTases"/>
</dbReference>
<dbReference type="InterPro" id="IPR029026">
    <property type="entry name" value="tRNA_m1G_MTases_N"/>
</dbReference>
<evidence type="ECO:0000256" key="3">
    <source>
        <dbReference type="ARBA" id="ARBA00022679"/>
    </source>
</evidence>
<keyword evidence="4" id="KW-0949">S-adenosyl-L-methionine</keyword>
<evidence type="ECO:0000313" key="6">
    <source>
        <dbReference type="EMBL" id="GAH69764.1"/>
    </source>
</evidence>
<dbReference type="GO" id="GO:0005829">
    <property type="term" value="C:cytosol"/>
    <property type="evidence" value="ECO:0007669"/>
    <property type="project" value="TreeGrafter"/>
</dbReference>
<dbReference type="EMBL" id="BARU01032327">
    <property type="protein sequence ID" value="GAH69764.1"/>
    <property type="molecule type" value="Genomic_DNA"/>
</dbReference>
<dbReference type="AlphaFoldDB" id="X1IUH0"/>
<evidence type="ECO:0000256" key="4">
    <source>
        <dbReference type="ARBA" id="ARBA00022691"/>
    </source>
</evidence>
<comment type="caution">
    <text evidence="6">The sequence shown here is derived from an EMBL/GenBank/DDBJ whole genome shotgun (WGS) entry which is preliminary data.</text>
</comment>
<dbReference type="PIRSF" id="PIRSF004808">
    <property type="entry name" value="LasT"/>
    <property type="match status" value="1"/>
</dbReference>
<reference evidence="6" key="1">
    <citation type="journal article" date="2014" name="Front. Microbiol.">
        <title>High frequency of phylogenetically diverse reductive dehalogenase-homologous genes in deep subseafloor sedimentary metagenomes.</title>
        <authorList>
            <person name="Kawai M."/>
            <person name="Futagami T."/>
            <person name="Toyoda A."/>
            <person name="Takaki Y."/>
            <person name="Nishi S."/>
            <person name="Hori S."/>
            <person name="Arai W."/>
            <person name="Tsubouchi T."/>
            <person name="Morono Y."/>
            <person name="Uchiyama I."/>
            <person name="Ito T."/>
            <person name="Fujiyama A."/>
            <person name="Inagaki F."/>
            <person name="Takami H."/>
        </authorList>
    </citation>
    <scope>NUCLEOTIDE SEQUENCE</scope>
    <source>
        <strain evidence="6">Expedition CK06-06</strain>
    </source>
</reference>
<dbReference type="GO" id="GO:0003723">
    <property type="term" value="F:RNA binding"/>
    <property type="evidence" value="ECO:0007669"/>
    <property type="project" value="InterPro"/>
</dbReference>
<dbReference type="PANTHER" id="PTHR42786:SF2">
    <property type="entry name" value="TRNA (CYTIDINE_URIDINE-2'-O-)-METHYLTRANSFERASE TRMJ"/>
    <property type="match status" value="1"/>
</dbReference>
<organism evidence="6">
    <name type="scientific">marine sediment metagenome</name>
    <dbReference type="NCBI Taxonomy" id="412755"/>
    <lineage>
        <taxon>unclassified sequences</taxon>
        <taxon>metagenomes</taxon>
        <taxon>ecological metagenomes</taxon>
    </lineage>
</organism>
<proteinExistence type="inferred from homology"/>
<evidence type="ECO:0000256" key="2">
    <source>
        <dbReference type="ARBA" id="ARBA00022603"/>
    </source>
</evidence>
<comment type="similarity">
    <text evidence="1">Belongs to the class IV-like SAM-binding methyltransferase superfamily. RNA methyltransferase TrmH family.</text>
</comment>
<dbReference type="InterPro" id="IPR004384">
    <property type="entry name" value="RNA_MeTrfase_TrmJ/LasT"/>
</dbReference>
<feature type="non-terminal residue" evidence="6">
    <location>
        <position position="1"/>
    </location>
</feature>
<dbReference type="Pfam" id="PF00588">
    <property type="entry name" value="SpoU_methylase"/>
    <property type="match status" value="1"/>
</dbReference>
<name>X1IUH0_9ZZZZ</name>
<evidence type="ECO:0000259" key="5">
    <source>
        <dbReference type="Pfam" id="PF00588"/>
    </source>
</evidence>
<evidence type="ECO:0000256" key="1">
    <source>
        <dbReference type="ARBA" id="ARBA00007228"/>
    </source>
</evidence>
<dbReference type="GO" id="GO:0002128">
    <property type="term" value="P:tRNA nucleoside ribose methylation"/>
    <property type="evidence" value="ECO:0007669"/>
    <property type="project" value="TreeGrafter"/>
</dbReference>
<dbReference type="GO" id="GO:0008173">
    <property type="term" value="F:RNA methyltransferase activity"/>
    <property type="evidence" value="ECO:0007669"/>
    <property type="project" value="InterPro"/>
</dbReference>
<dbReference type="Gene3D" id="3.40.1280.10">
    <property type="match status" value="1"/>
</dbReference>
<keyword evidence="2" id="KW-0489">Methyltransferase</keyword>
<protein>
    <recommendedName>
        <fullName evidence="5">tRNA/rRNA methyltransferase SpoU type domain-containing protein</fullName>
    </recommendedName>
</protein>
<gene>
    <name evidence="6" type="ORF">S03H2_50993</name>
</gene>
<feature type="domain" description="tRNA/rRNA methyltransferase SpoU type" evidence="5">
    <location>
        <begin position="2"/>
        <end position="145"/>
    </location>
</feature>
<dbReference type="SUPFAM" id="SSF75217">
    <property type="entry name" value="alpha/beta knot"/>
    <property type="match status" value="1"/>
</dbReference>
<dbReference type="PANTHER" id="PTHR42786">
    <property type="entry name" value="TRNA/RRNA METHYLTRANSFERASE"/>
    <property type="match status" value="1"/>
</dbReference>
<sequence>VMKNFNFKSLVIFDPIDKVENIKSYKTQGYAMHGKDVLFYSEILTINDKKNYLTKYKELMERFDLVIATTAKGKHFRNIRRLATFPDDLTLPISENPLQIALVFGKESHGLTNEEIEVADILLRIPTSNSYPTLNLSHACGIILYEIFKKINIINIGRGGKPVLLANKNEKQVLYGIINNLITKLKIRTHKKENVFFAFKNVFERAFVSRKEISLILSVFSKLDSLIKKRKIYKN</sequence>
<accession>X1IUH0</accession>
<keyword evidence="3" id="KW-0808">Transferase</keyword>
<dbReference type="InterPro" id="IPR001537">
    <property type="entry name" value="SpoU_MeTrfase"/>
</dbReference>